<dbReference type="EMBL" id="SPUK01000003">
    <property type="protein sequence ID" value="TQV98942.1"/>
    <property type="molecule type" value="Genomic_DNA"/>
</dbReference>
<reference evidence="1 2" key="1">
    <citation type="journal article" date="2019" name="Appl. Microbiol. Biotechnol.">
        <title>Genome sequence of Isaria javanica and comparative genome analysis insights into family S53 peptidase evolution in fungal entomopathogens.</title>
        <authorList>
            <person name="Lin R."/>
            <person name="Zhang X."/>
            <person name="Xin B."/>
            <person name="Zou M."/>
            <person name="Gao Y."/>
            <person name="Qin F."/>
            <person name="Hu Q."/>
            <person name="Xie B."/>
            <person name="Cheng X."/>
        </authorList>
    </citation>
    <scope>NUCLEOTIDE SEQUENCE [LARGE SCALE GENOMIC DNA]</scope>
    <source>
        <strain evidence="1 2">IJ1G</strain>
    </source>
</reference>
<dbReference type="Proteomes" id="UP000315783">
    <property type="component" value="Unassembled WGS sequence"/>
</dbReference>
<comment type="caution">
    <text evidence="1">The sequence shown here is derived from an EMBL/GenBank/DDBJ whole genome shotgun (WGS) entry which is preliminary data.</text>
</comment>
<evidence type="ECO:0000313" key="1">
    <source>
        <dbReference type="EMBL" id="TQV98942.1"/>
    </source>
</evidence>
<protein>
    <submittedName>
        <fullName evidence="1">Uncharacterized protein</fullName>
    </submittedName>
</protein>
<proteinExistence type="predicted"/>
<keyword evidence="2" id="KW-1185">Reference proteome</keyword>
<sequence>MAGEDLHNVSRTTMPVRQATVNTDALVRNIPNASGEPTLSMLITSSVKLVNPFERLMTIWQPMWGRHHVR</sequence>
<accession>A0A545VB34</accession>
<organism evidence="1 2">
    <name type="scientific">Cordyceps javanica</name>
    <dbReference type="NCBI Taxonomy" id="43265"/>
    <lineage>
        <taxon>Eukaryota</taxon>
        <taxon>Fungi</taxon>
        <taxon>Dikarya</taxon>
        <taxon>Ascomycota</taxon>
        <taxon>Pezizomycotina</taxon>
        <taxon>Sordariomycetes</taxon>
        <taxon>Hypocreomycetidae</taxon>
        <taxon>Hypocreales</taxon>
        <taxon>Cordycipitaceae</taxon>
        <taxon>Cordyceps</taxon>
    </lineage>
</organism>
<gene>
    <name evidence="1" type="ORF">IF1G_03022</name>
</gene>
<name>A0A545VB34_9HYPO</name>
<evidence type="ECO:0000313" key="2">
    <source>
        <dbReference type="Proteomes" id="UP000315783"/>
    </source>
</evidence>
<dbReference type="AlphaFoldDB" id="A0A545VB34"/>